<gene>
    <name evidence="7" type="ORF">CLG96_03130</name>
</gene>
<protein>
    <recommendedName>
        <fullName evidence="9">Polysaccharide biosynthesis protein</fullName>
    </recommendedName>
</protein>
<name>A0A2T5G1Y2_9SPHN</name>
<feature type="transmembrane region" description="Helical" evidence="6">
    <location>
        <begin position="254"/>
        <end position="274"/>
    </location>
</feature>
<dbReference type="GO" id="GO:0005886">
    <property type="term" value="C:plasma membrane"/>
    <property type="evidence" value="ECO:0007669"/>
    <property type="project" value="UniProtKB-SubCell"/>
</dbReference>
<keyword evidence="3 6" id="KW-0812">Transmembrane</keyword>
<evidence type="ECO:0000256" key="2">
    <source>
        <dbReference type="ARBA" id="ARBA00022475"/>
    </source>
</evidence>
<feature type="transmembrane region" description="Helical" evidence="6">
    <location>
        <begin position="200"/>
        <end position="221"/>
    </location>
</feature>
<dbReference type="PANTHER" id="PTHR30250">
    <property type="entry name" value="PST FAMILY PREDICTED COLANIC ACID TRANSPORTER"/>
    <property type="match status" value="1"/>
</dbReference>
<reference evidence="7 8" key="1">
    <citation type="submission" date="2017-09" db="EMBL/GenBank/DDBJ databases">
        <title>Sphingomonas panjinensis sp.nov., isolated from oil-contaminated soil.</title>
        <authorList>
            <person name="Wang L."/>
            <person name="Chen L."/>
        </authorList>
    </citation>
    <scope>NUCLEOTIDE SEQUENCE [LARGE SCALE GENOMIC DNA]</scope>
    <source>
        <strain evidence="7 8">FW-11</strain>
    </source>
</reference>
<feature type="transmembrane region" description="Helical" evidence="6">
    <location>
        <begin position="177"/>
        <end position="194"/>
    </location>
</feature>
<sequence length="460" mass="50454">MVTDRIQASDAAYVAGSGKMAKSLKRHSTFIRDLVTYGVGQVALKGLDVVSFAILVNSLDPAGLGFVGTMIMLGFLITDMFTLGVPRIGVPRYVGDDPDSSDTIRATGTAFCLIYTAVGAAILLLMPGSFLDRIGLGLSTTAFQLYTFSFVIRALVYMELEILRMQQKSMAQSILEALPSALNLLFLVLLLPFARDKLVISGLCQLLGWAPLFLWFSFTSLRRYGVKMDRMGEIMRYSVPLVVHRSMSELNNMGGRWIVLFTFGLAATGAYTFLSRLGELLKMALMPIQKAWFPALLRCARNGDDRAAGQMAMIYMACSTAAFVGLVLLHRPIAHLIDQEGAYVDYYSAIIPVAVAGWLTSYYWILGVGFFVAKRSAMIIPLTSLSAAICLVLSYVFARLGGVTAVPYASVCGSAVFALSTQYFGRRYFTIHYRPTWIMVWATLIGGSLIAYLVDHFVAL</sequence>
<feature type="transmembrane region" description="Helical" evidence="6">
    <location>
        <begin position="404"/>
        <end position="424"/>
    </location>
</feature>
<evidence type="ECO:0000313" key="7">
    <source>
        <dbReference type="EMBL" id="PTQ13138.1"/>
    </source>
</evidence>
<feature type="transmembrane region" description="Helical" evidence="6">
    <location>
        <begin position="379"/>
        <end position="398"/>
    </location>
</feature>
<keyword evidence="2" id="KW-1003">Cell membrane</keyword>
<dbReference type="AlphaFoldDB" id="A0A2T5G1Y2"/>
<dbReference type="InterPro" id="IPR050833">
    <property type="entry name" value="Poly_Biosynth_Transport"/>
</dbReference>
<feature type="transmembrane region" description="Helical" evidence="6">
    <location>
        <begin position="436"/>
        <end position="454"/>
    </location>
</feature>
<evidence type="ECO:0000256" key="1">
    <source>
        <dbReference type="ARBA" id="ARBA00004651"/>
    </source>
</evidence>
<dbReference type="Pfam" id="PF01943">
    <property type="entry name" value="Polysacc_synt"/>
    <property type="match status" value="1"/>
</dbReference>
<keyword evidence="8" id="KW-1185">Reference proteome</keyword>
<evidence type="ECO:0000313" key="8">
    <source>
        <dbReference type="Proteomes" id="UP000244162"/>
    </source>
</evidence>
<feature type="transmembrane region" description="Helical" evidence="6">
    <location>
        <begin position="106"/>
        <end position="128"/>
    </location>
</feature>
<feature type="transmembrane region" description="Helical" evidence="6">
    <location>
        <begin position="34"/>
        <end position="56"/>
    </location>
</feature>
<evidence type="ECO:0000256" key="6">
    <source>
        <dbReference type="SAM" id="Phobius"/>
    </source>
</evidence>
<feature type="transmembrane region" description="Helical" evidence="6">
    <location>
        <begin position="349"/>
        <end position="372"/>
    </location>
</feature>
<accession>A0A2T5G1Y2</accession>
<feature type="transmembrane region" description="Helical" evidence="6">
    <location>
        <begin position="62"/>
        <end position="85"/>
    </location>
</feature>
<evidence type="ECO:0008006" key="9">
    <source>
        <dbReference type="Google" id="ProtNLM"/>
    </source>
</evidence>
<dbReference type="Proteomes" id="UP000244162">
    <property type="component" value="Unassembled WGS sequence"/>
</dbReference>
<proteinExistence type="predicted"/>
<dbReference type="InterPro" id="IPR002797">
    <property type="entry name" value="Polysacc_synth"/>
</dbReference>
<comment type="caution">
    <text evidence="7">The sequence shown here is derived from an EMBL/GenBank/DDBJ whole genome shotgun (WGS) entry which is preliminary data.</text>
</comment>
<dbReference type="PANTHER" id="PTHR30250:SF11">
    <property type="entry name" value="O-ANTIGEN TRANSPORTER-RELATED"/>
    <property type="match status" value="1"/>
</dbReference>
<keyword evidence="4 6" id="KW-1133">Transmembrane helix</keyword>
<keyword evidence="5 6" id="KW-0472">Membrane</keyword>
<feature type="transmembrane region" description="Helical" evidence="6">
    <location>
        <begin position="312"/>
        <end position="329"/>
    </location>
</feature>
<evidence type="ECO:0000256" key="5">
    <source>
        <dbReference type="ARBA" id="ARBA00023136"/>
    </source>
</evidence>
<comment type="subcellular location">
    <subcellularLocation>
        <location evidence="1">Cell membrane</location>
        <topology evidence="1">Multi-pass membrane protein</topology>
    </subcellularLocation>
</comment>
<evidence type="ECO:0000256" key="3">
    <source>
        <dbReference type="ARBA" id="ARBA00022692"/>
    </source>
</evidence>
<organism evidence="7 8">
    <name type="scientific">Sphingomonas oleivorans</name>
    <dbReference type="NCBI Taxonomy" id="1735121"/>
    <lineage>
        <taxon>Bacteria</taxon>
        <taxon>Pseudomonadati</taxon>
        <taxon>Pseudomonadota</taxon>
        <taxon>Alphaproteobacteria</taxon>
        <taxon>Sphingomonadales</taxon>
        <taxon>Sphingomonadaceae</taxon>
        <taxon>Sphingomonas</taxon>
    </lineage>
</organism>
<feature type="transmembrane region" description="Helical" evidence="6">
    <location>
        <begin position="134"/>
        <end position="156"/>
    </location>
</feature>
<evidence type="ECO:0000256" key="4">
    <source>
        <dbReference type="ARBA" id="ARBA00022989"/>
    </source>
</evidence>
<dbReference type="EMBL" id="NWBU01000004">
    <property type="protein sequence ID" value="PTQ13138.1"/>
    <property type="molecule type" value="Genomic_DNA"/>
</dbReference>